<reference evidence="1 2" key="1">
    <citation type="submission" date="2016-03" db="EMBL/GenBank/DDBJ databases">
        <title>Choanephora cucurbitarum.</title>
        <authorList>
            <person name="Min B."/>
            <person name="Park H."/>
            <person name="Park J.-H."/>
            <person name="Shin H.-D."/>
            <person name="Choi I.-G."/>
        </authorList>
    </citation>
    <scope>NUCLEOTIDE SEQUENCE [LARGE SCALE GENOMIC DNA]</scope>
    <source>
        <strain evidence="1 2">KUS-F28377</strain>
    </source>
</reference>
<evidence type="ECO:0000313" key="2">
    <source>
        <dbReference type="Proteomes" id="UP000093000"/>
    </source>
</evidence>
<sequence>MVKQRLKACLHIWQEYASPDHWVSTDRSPCSVVSIAIPNRLPPVTELYKQYPLPFNAMVHDIIQTALRDLNGQGILDSII</sequence>
<name>A0A1C7NFD9_9FUNG</name>
<dbReference type="InParanoid" id="A0A1C7NFD9"/>
<organism evidence="1 2">
    <name type="scientific">Choanephora cucurbitarum</name>
    <dbReference type="NCBI Taxonomy" id="101091"/>
    <lineage>
        <taxon>Eukaryota</taxon>
        <taxon>Fungi</taxon>
        <taxon>Fungi incertae sedis</taxon>
        <taxon>Mucoromycota</taxon>
        <taxon>Mucoromycotina</taxon>
        <taxon>Mucoromycetes</taxon>
        <taxon>Mucorales</taxon>
        <taxon>Mucorineae</taxon>
        <taxon>Choanephoraceae</taxon>
        <taxon>Choanephoroideae</taxon>
        <taxon>Choanephora</taxon>
    </lineage>
</organism>
<protein>
    <submittedName>
        <fullName evidence="1">Uncharacterized protein</fullName>
    </submittedName>
</protein>
<evidence type="ECO:0000313" key="1">
    <source>
        <dbReference type="EMBL" id="OBZ87833.1"/>
    </source>
</evidence>
<dbReference type="EMBL" id="LUGH01000194">
    <property type="protein sequence ID" value="OBZ87833.1"/>
    <property type="molecule type" value="Genomic_DNA"/>
</dbReference>
<accession>A0A1C7NFD9</accession>
<dbReference type="OrthoDB" id="2369992at2759"/>
<keyword evidence="2" id="KW-1185">Reference proteome</keyword>
<comment type="caution">
    <text evidence="1">The sequence shown here is derived from an EMBL/GenBank/DDBJ whole genome shotgun (WGS) entry which is preliminary data.</text>
</comment>
<gene>
    <name evidence="1" type="ORF">A0J61_04114</name>
</gene>
<dbReference type="Proteomes" id="UP000093000">
    <property type="component" value="Unassembled WGS sequence"/>
</dbReference>
<proteinExistence type="predicted"/>
<dbReference type="AlphaFoldDB" id="A0A1C7NFD9"/>